<evidence type="ECO:0000313" key="3">
    <source>
        <dbReference type="Proteomes" id="UP000195402"/>
    </source>
</evidence>
<dbReference type="Proteomes" id="UP000195402">
    <property type="component" value="Unassembled WGS sequence"/>
</dbReference>
<evidence type="ECO:0000313" key="2">
    <source>
        <dbReference type="EMBL" id="OVA06287.1"/>
    </source>
</evidence>
<dbReference type="OrthoDB" id="1869053at2759"/>
<dbReference type="STRING" id="56857.A0A200Q7E3"/>
<comment type="caution">
    <text evidence="2">The sequence shown here is derived from an EMBL/GenBank/DDBJ whole genome shotgun (WGS) entry which is preliminary data.</text>
</comment>
<protein>
    <submittedName>
        <fullName evidence="2">Uncharacterized protein</fullName>
    </submittedName>
</protein>
<dbReference type="InParanoid" id="A0A200Q7E3"/>
<dbReference type="PANTHER" id="PTHR36032">
    <property type="entry name" value="PHOSPHOPANTOTHENATE--CYSTEINE LIGASE 2"/>
    <property type="match status" value="1"/>
</dbReference>
<proteinExistence type="predicted"/>
<evidence type="ECO:0000256" key="1">
    <source>
        <dbReference type="SAM" id="MobiDB-lite"/>
    </source>
</evidence>
<dbReference type="AlphaFoldDB" id="A0A200Q7E3"/>
<feature type="region of interest" description="Disordered" evidence="1">
    <location>
        <begin position="31"/>
        <end position="54"/>
    </location>
</feature>
<name>A0A200Q7E3_MACCD</name>
<reference evidence="2 3" key="1">
    <citation type="journal article" date="2017" name="Mol. Plant">
        <title>The Genome of Medicinal Plant Macleaya cordata Provides New Insights into Benzylisoquinoline Alkaloids Metabolism.</title>
        <authorList>
            <person name="Liu X."/>
            <person name="Liu Y."/>
            <person name="Huang P."/>
            <person name="Ma Y."/>
            <person name="Qing Z."/>
            <person name="Tang Q."/>
            <person name="Cao H."/>
            <person name="Cheng P."/>
            <person name="Zheng Y."/>
            <person name="Yuan Z."/>
            <person name="Zhou Y."/>
            <person name="Liu J."/>
            <person name="Tang Z."/>
            <person name="Zhuo Y."/>
            <person name="Zhang Y."/>
            <person name="Yu L."/>
            <person name="Huang J."/>
            <person name="Yang P."/>
            <person name="Peng Q."/>
            <person name="Zhang J."/>
            <person name="Jiang W."/>
            <person name="Zhang Z."/>
            <person name="Lin K."/>
            <person name="Ro D.K."/>
            <person name="Chen X."/>
            <person name="Xiong X."/>
            <person name="Shang Y."/>
            <person name="Huang S."/>
            <person name="Zeng J."/>
        </authorList>
    </citation>
    <scope>NUCLEOTIDE SEQUENCE [LARGE SCALE GENOMIC DNA]</scope>
    <source>
        <strain evidence="3">cv. BLH2017</strain>
        <tissue evidence="2">Root</tissue>
    </source>
</reference>
<dbReference type="EMBL" id="MVGT01002864">
    <property type="protein sequence ID" value="OVA06287.1"/>
    <property type="molecule type" value="Genomic_DNA"/>
</dbReference>
<gene>
    <name evidence="2" type="ORF">BVC80_8399g9</name>
</gene>
<dbReference type="PANTHER" id="PTHR36032:SF1">
    <property type="entry name" value="PHOSPHOPANTOTHENATE--CYSTEINE LIGASE 2"/>
    <property type="match status" value="1"/>
</dbReference>
<keyword evidence="3" id="KW-1185">Reference proteome</keyword>
<accession>A0A200Q7E3</accession>
<sequence length="257" mass="28458">MLENPNDSTIATTTVKRYAHPNQRNRVLNRRKSGDRFGGTNSAYGNDGDKNQAASRNIPIIDHGEAGSSNLLNDKPHPGLIAINGCCNSEAAQLLNYRWAAAMHSFNDPPLDLSERPVMYSGAGGSAWGHSRAPPQVDFLAELRRAMRDANASVDAKGTGTDSPTSDEVPSRIIIQWITTAAVLLKLLYTHIIAKWAMLREDKENWHKDDPSSLLFHYSCLAISKEGERNHPRNPTSLRHFNCFMFHVEGIGVTRIT</sequence>
<dbReference type="FunCoup" id="A0A200Q7E3">
    <property type="interactions" value="1303"/>
</dbReference>
<organism evidence="2 3">
    <name type="scientific">Macleaya cordata</name>
    <name type="common">Five-seeded plume-poppy</name>
    <name type="synonym">Bocconia cordata</name>
    <dbReference type="NCBI Taxonomy" id="56857"/>
    <lineage>
        <taxon>Eukaryota</taxon>
        <taxon>Viridiplantae</taxon>
        <taxon>Streptophyta</taxon>
        <taxon>Embryophyta</taxon>
        <taxon>Tracheophyta</taxon>
        <taxon>Spermatophyta</taxon>
        <taxon>Magnoliopsida</taxon>
        <taxon>Ranunculales</taxon>
        <taxon>Papaveraceae</taxon>
        <taxon>Papaveroideae</taxon>
        <taxon>Macleaya</taxon>
    </lineage>
</organism>